<comment type="caution">
    <text evidence="2">The sequence shown here is derived from an EMBL/GenBank/DDBJ whole genome shotgun (WGS) entry which is preliminary data.</text>
</comment>
<accession>A0ABV9TJ32</accession>
<reference evidence="3" key="1">
    <citation type="journal article" date="2019" name="Int. J. Syst. Evol. Microbiol.">
        <title>The Global Catalogue of Microorganisms (GCM) 10K type strain sequencing project: providing services to taxonomists for standard genome sequencing and annotation.</title>
        <authorList>
            <consortium name="The Broad Institute Genomics Platform"/>
            <consortium name="The Broad Institute Genome Sequencing Center for Infectious Disease"/>
            <person name="Wu L."/>
            <person name="Ma J."/>
        </authorList>
    </citation>
    <scope>NUCLEOTIDE SEQUENCE [LARGE SCALE GENOMIC DNA]</scope>
    <source>
        <strain evidence="3">CGMCC 4.6946</strain>
    </source>
</reference>
<gene>
    <name evidence="2" type="ORF">ACFPCS_05440</name>
</gene>
<keyword evidence="3" id="KW-1185">Reference proteome</keyword>
<dbReference type="Proteomes" id="UP001595797">
    <property type="component" value="Unassembled WGS sequence"/>
</dbReference>
<feature type="compositionally biased region" description="Basic and acidic residues" evidence="1">
    <location>
        <begin position="37"/>
        <end position="54"/>
    </location>
</feature>
<dbReference type="RefSeq" id="WP_277549786.1">
    <property type="nucleotide sequence ID" value="NZ_JARAMH010000001.1"/>
</dbReference>
<feature type="compositionally biased region" description="Basic and acidic residues" evidence="1">
    <location>
        <begin position="16"/>
        <end position="29"/>
    </location>
</feature>
<dbReference type="EMBL" id="JBHSIW010000007">
    <property type="protein sequence ID" value="MFC4903007.1"/>
    <property type="molecule type" value="Genomic_DNA"/>
</dbReference>
<feature type="region of interest" description="Disordered" evidence="1">
    <location>
        <begin position="1"/>
        <end position="54"/>
    </location>
</feature>
<name>A0ABV9TJ32_9MICC</name>
<organism evidence="2 3">
    <name type="scientific">Kocuria oceani</name>
    <dbReference type="NCBI Taxonomy" id="988827"/>
    <lineage>
        <taxon>Bacteria</taxon>
        <taxon>Bacillati</taxon>
        <taxon>Actinomycetota</taxon>
        <taxon>Actinomycetes</taxon>
        <taxon>Micrococcales</taxon>
        <taxon>Micrococcaceae</taxon>
        <taxon>Kocuria</taxon>
    </lineage>
</organism>
<proteinExistence type="predicted"/>
<evidence type="ECO:0000313" key="2">
    <source>
        <dbReference type="EMBL" id="MFC4903007.1"/>
    </source>
</evidence>
<sequence>MSEQQREHGPGQPEQEPERGTVGDQREDGVVVEPGGELDRDLARQGLEDGEDRA</sequence>
<protein>
    <recommendedName>
        <fullName evidence="4">Nucleotide exchange factor GrpE</fullName>
    </recommendedName>
</protein>
<evidence type="ECO:0000313" key="3">
    <source>
        <dbReference type="Proteomes" id="UP001595797"/>
    </source>
</evidence>
<evidence type="ECO:0008006" key="4">
    <source>
        <dbReference type="Google" id="ProtNLM"/>
    </source>
</evidence>
<evidence type="ECO:0000256" key="1">
    <source>
        <dbReference type="SAM" id="MobiDB-lite"/>
    </source>
</evidence>